<feature type="region of interest" description="Disordered" evidence="12">
    <location>
        <begin position="144"/>
        <end position="197"/>
    </location>
</feature>
<dbReference type="InterPro" id="IPR033762">
    <property type="entry name" value="MCM_OB"/>
</dbReference>
<keyword evidence="15" id="KW-1185">Reference proteome</keyword>
<keyword evidence="3 10" id="KW-0547">Nucleotide-binding</keyword>
<dbReference type="SUPFAM" id="SSF50249">
    <property type="entry name" value="Nucleic acid-binding proteins"/>
    <property type="match status" value="1"/>
</dbReference>
<dbReference type="GO" id="GO:0005634">
    <property type="term" value="C:nucleus"/>
    <property type="evidence" value="ECO:0007669"/>
    <property type="project" value="UniProtKB-SubCell"/>
</dbReference>
<comment type="function">
    <text evidence="11">Acts as component of the MCM2-7 complex (MCM complex) which is the replicative helicase essential for 'once per cell cycle' DNA replication initiation and elongation in eukaryotic cells. The active ATPase sites in the MCM2-7 ring are formed through the interaction surfaces of two neighboring subunits such that a critical structure of a conserved arginine finger motif is provided in trans relative to the ATP-binding site of the Walker A box of the adjacent subunit. The six ATPase active sites, however, are likely to contribute differentially to the complex helicase activity.</text>
</comment>
<evidence type="ECO:0000256" key="2">
    <source>
        <dbReference type="ARBA" id="ARBA00022705"/>
    </source>
</evidence>
<dbReference type="SMART" id="SM00382">
    <property type="entry name" value="AAA"/>
    <property type="match status" value="1"/>
</dbReference>
<feature type="region of interest" description="Disordered" evidence="12">
    <location>
        <begin position="676"/>
        <end position="699"/>
    </location>
</feature>
<keyword evidence="7 10" id="KW-0238">DNA-binding</keyword>
<dbReference type="PRINTS" id="PR01657">
    <property type="entry name" value="MCMFAMILY"/>
</dbReference>
<dbReference type="EC" id="3.6.4.12" evidence="11"/>
<dbReference type="InterPro" id="IPR027417">
    <property type="entry name" value="P-loop_NTPase"/>
</dbReference>
<dbReference type="Gene3D" id="2.20.28.10">
    <property type="match status" value="1"/>
</dbReference>
<proteinExistence type="inferred from homology"/>
<dbReference type="InterPro" id="IPR003593">
    <property type="entry name" value="AAA+_ATPase"/>
</dbReference>
<dbReference type="Pfam" id="PF24901">
    <property type="entry name" value="WHD_MCM7"/>
    <property type="match status" value="1"/>
</dbReference>
<evidence type="ECO:0000256" key="8">
    <source>
        <dbReference type="ARBA" id="ARBA00023242"/>
    </source>
</evidence>
<dbReference type="GO" id="GO:0016787">
    <property type="term" value="F:hydrolase activity"/>
    <property type="evidence" value="ECO:0007669"/>
    <property type="project" value="UniProtKB-KW"/>
</dbReference>
<sequence length="884" mass="96528">MADASLGPQYPSYDEDEATFALFLREHTILTTDASLDDEETFLEPTEAGKQLLRRTSCYPSHLQRIKNRHSYGDNSSTFIIEVPLSELVSWDAVRGSELAARATKNGMRYQELFCKVIDSVLSSMDVTATASGNRARDSIDVLSEQRRAAQDARNAEREAGVAGGGEDANGPLGGGGLENDAANLGAGTGGAGGATEDLPPLLMRRYELRVLPLKRPGVFPPFDKQYREAKSVDTSLPGSFAAYTASIPELSLRQIRSNSMGQLVTLRGMIVRASDVKPACLVATYTCDACGCEIYQVVQNKREFMPQRLCPVEECRRASKGGDTLHLQTRGSKFIKFQELRCQELPNQVPMGHVPRSMSVHCRGELTRLATPGDVVTIDGVFLPQRVAESGYRAMKAGLVSTSFLEAQNIVIHKKSYEEDASDYLTEEEKEKMDLEIHNIAHGDDPVGTLSAAIAPEIFGHEDIKRALLLQLVGGCTRKLPDGMRIRGDINICLMGDPGVAKSQLLKHVASIAPRGVYTTGKGSSGVGLTAAITKDVTTGELALEGGALVLADRGICAIDEFDKMDEADRTAIHEVMEQQTVSVAKAGIVATLNARSAVLAAANPLYGRYNRRKSLSENINLPNSLLSRFDLMFLILDIADVDRDMSLARHVTFVHQNEGVGANKDNLNAALAGEDDDEEEEGFGVGGNAQSHDDERQNTVTSNVLREYISRARKHQPVVPADVAPYIVEAYVTLRSQGTPTGGRTKNGDQTVMTARQLLSILRLSQALARLRFSDYVAREDVDEAIRLTHMSKSSLLDEDNDPRGDSSKRKWGGEDVTSRIYNIIKDYAAASRSDEVEVKLAEAMVLRKGFTQQQLQHCLEEYQSLSVIQLNATGTRIMLSN</sequence>
<dbReference type="Pfam" id="PF00493">
    <property type="entry name" value="MCM"/>
    <property type="match status" value="1"/>
</dbReference>
<organism evidence="14 15">
    <name type="scientific">Cyclotella atomus</name>
    <dbReference type="NCBI Taxonomy" id="382360"/>
    <lineage>
        <taxon>Eukaryota</taxon>
        <taxon>Sar</taxon>
        <taxon>Stramenopiles</taxon>
        <taxon>Ochrophyta</taxon>
        <taxon>Bacillariophyta</taxon>
        <taxon>Coscinodiscophyceae</taxon>
        <taxon>Thalassiosirophycidae</taxon>
        <taxon>Stephanodiscales</taxon>
        <taxon>Stephanodiscaceae</taxon>
        <taxon>Cyclotella</taxon>
    </lineage>
</organism>
<evidence type="ECO:0000256" key="7">
    <source>
        <dbReference type="ARBA" id="ARBA00023125"/>
    </source>
</evidence>
<dbReference type="InterPro" id="IPR008047">
    <property type="entry name" value="MCM_4"/>
</dbReference>
<dbReference type="PROSITE" id="PS00847">
    <property type="entry name" value="MCM_1"/>
    <property type="match status" value="1"/>
</dbReference>
<dbReference type="GO" id="GO:0005524">
    <property type="term" value="F:ATP binding"/>
    <property type="evidence" value="ECO:0007669"/>
    <property type="project" value="UniProtKB-UniRule"/>
</dbReference>
<comment type="subcellular location">
    <subcellularLocation>
        <location evidence="1">Nucleus</location>
    </subcellularLocation>
</comment>
<dbReference type="Proteomes" id="UP001530400">
    <property type="component" value="Unassembled WGS sequence"/>
</dbReference>
<dbReference type="Gene3D" id="3.40.50.300">
    <property type="entry name" value="P-loop containing nucleotide triphosphate hydrolases"/>
    <property type="match status" value="1"/>
</dbReference>
<evidence type="ECO:0000256" key="4">
    <source>
        <dbReference type="ARBA" id="ARBA00022801"/>
    </source>
</evidence>
<dbReference type="Gene3D" id="2.40.50.140">
    <property type="entry name" value="Nucleic acid-binding proteins"/>
    <property type="match status" value="1"/>
</dbReference>
<keyword evidence="5 11" id="KW-0347">Helicase</keyword>
<reference evidence="14 15" key="1">
    <citation type="submission" date="2024-10" db="EMBL/GenBank/DDBJ databases">
        <title>Updated reference genomes for cyclostephanoid diatoms.</title>
        <authorList>
            <person name="Roberts W.R."/>
            <person name="Alverson A.J."/>
        </authorList>
    </citation>
    <scope>NUCLEOTIDE SEQUENCE [LARGE SCALE GENOMIC DNA]</scope>
    <source>
        <strain evidence="14 15">AJA010-31</strain>
    </source>
</reference>
<comment type="caution">
    <text evidence="14">The sequence shown here is derived from an EMBL/GenBank/DDBJ whole genome shotgun (WGS) entry which is preliminary data.</text>
</comment>
<dbReference type="SUPFAM" id="SSF52540">
    <property type="entry name" value="P-loop containing nucleoside triphosphate hydrolases"/>
    <property type="match status" value="1"/>
</dbReference>
<feature type="compositionally biased region" description="Basic and acidic residues" evidence="12">
    <location>
        <begin position="144"/>
        <end position="160"/>
    </location>
</feature>
<dbReference type="EMBL" id="JALLPJ020001413">
    <property type="protein sequence ID" value="KAL3764763.1"/>
    <property type="molecule type" value="Genomic_DNA"/>
</dbReference>
<dbReference type="PRINTS" id="PR01660">
    <property type="entry name" value="MCMPROTEIN4"/>
</dbReference>
<feature type="compositionally biased region" description="Gly residues" evidence="12">
    <location>
        <begin position="162"/>
        <end position="178"/>
    </location>
</feature>
<evidence type="ECO:0000256" key="1">
    <source>
        <dbReference type="ARBA" id="ARBA00004123"/>
    </source>
</evidence>
<evidence type="ECO:0000259" key="13">
    <source>
        <dbReference type="PROSITE" id="PS50051"/>
    </source>
</evidence>
<dbReference type="Pfam" id="PF17207">
    <property type="entry name" value="MCM_OB"/>
    <property type="match status" value="1"/>
</dbReference>
<evidence type="ECO:0000313" key="14">
    <source>
        <dbReference type="EMBL" id="KAL3764763.1"/>
    </source>
</evidence>
<dbReference type="PROSITE" id="PS50051">
    <property type="entry name" value="MCM_2"/>
    <property type="match status" value="1"/>
</dbReference>
<dbReference type="GO" id="GO:0042555">
    <property type="term" value="C:MCM complex"/>
    <property type="evidence" value="ECO:0007669"/>
    <property type="project" value="UniProtKB-UniRule"/>
</dbReference>
<dbReference type="InterPro" id="IPR031327">
    <property type="entry name" value="MCM"/>
</dbReference>
<keyword evidence="6 10" id="KW-0067">ATP-binding</keyword>
<dbReference type="GO" id="GO:0003678">
    <property type="term" value="F:DNA helicase activity"/>
    <property type="evidence" value="ECO:0007669"/>
    <property type="project" value="UniProtKB-UniRule"/>
</dbReference>
<evidence type="ECO:0000256" key="9">
    <source>
        <dbReference type="ARBA" id="ARBA00023306"/>
    </source>
</evidence>
<dbReference type="GO" id="GO:0006260">
    <property type="term" value="P:DNA replication"/>
    <property type="evidence" value="ECO:0007669"/>
    <property type="project" value="UniProtKB-KW"/>
</dbReference>
<dbReference type="FunFam" id="2.20.28.10:FF:000004">
    <property type="entry name" value="DNA replication licensing factor MCM7"/>
    <property type="match status" value="1"/>
</dbReference>
<evidence type="ECO:0000256" key="11">
    <source>
        <dbReference type="RuleBase" id="RU368062"/>
    </source>
</evidence>
<evidence type="ECO:0000256" key="5">
    <source>
        <dbReference type="ARBA" id="ARBA00022806"/>
    </source>
</evidence>
<evidence type="ECO:0000256" key="10">
    <source>
        <dbReference type="RuleBase" id="RU004070"/>
    </source>
</evidence>
<dbReference type="FunFam" id="3.40.50.300:FF:000826">
    <property type="entry name" value="Replicative DNA helicase Mcm"/>
    <property type="match status" value="1"/>
</dbReference>
<comment type="catalytic activity">
    <reaction evidence="11">
        <text>ATP + H2O = ADP + phosphate + H(+)</text>
        <dbReference type="Rhea" id="RHEA:13065"/>
        <dbReference type="ChEBI" id="CHEBI:15377"/>
        <dbReference type="ChEBI" id="CHEBI:15378"/>
        <dbReference type="ChEBI" id="CHEBI:30616"/>
        <dbReference type="ChEBI" id="CHEBI:43474"/>
        <dbReference type="ChEBI" id="CHEBI:456216"/>
        <dbReference type="EC" id="3.6.4.12"/>
    </reaction>
</comment>
<dbReference type="AlphaFoldDB" id="A0ABD3MLG8"/>
<dbReference type="InterPro" id="IPR001208">
    <property type="entry name" value="MCM_dom"/>
</dbReference>
<dbReference type="InterPro" id="IPR041562">
    <property type="entry name" value="MCM_lid"/>
</dbReference>
<dbReference type="InterPro" id="IPR012340">
    <property type="entry name" value="NA-bd_OB-fold"/>
</dbReference>
<keyword evidence="8 11" id="KW-0539">Nucleus</keyword>
<feature type="domain" description="MCM C-terminal AAA(+) ATPase" evidence="13">
    <location>
        <begin position="451"/>
        <end position="653"/>
    </location>
</feature>
<evidence type="ECO:0000256" key="3">
    <source>
        <dbReference type="ARBA" id="ARBA00022741"/>
    </source>
</evidence>
<accession>A0ABD3MLG8</accession>
<keyword evidence="4 11" id="KW-0378">Hydrolase</keyword>
<gene>
    <name evidence="14" type="ORF">ACHAWO_009578</name>
</gene>
<evidence type="ECO:0000256" key="12">
    <source>
        <dbReference type="SAM" id="MobiDB-lite"/>
    </source>
</evidence>
<evidence type="ECO:0000313" key="15">
    <source>
        <dbReference type="Proteomes" id="UP001530400"/>
    </source>
</evidence>
<protein>
    <recommendedName>
        <fullName evidence="11">DNA replication licensing factor MCM4</fullName>
        <ecNumber evidence="11">3.6.4.12</ecNumber>
    </recommendedName>
</protein>
<keyword evidence="2 11" id="KW-0235">DNA replication</keyword>
<dbReference type="PANTHER" id="PTHR11630:SF26">
    <property type="entry name" value="DNA REPLICATION LICENSING FACTOR MCM7"/>
    <property type="match status" value="1"/>
</dbReference>
<dbReference type="SMART" id="SM00350">
    <property type="entry name" value="MCM"/>
    <property type="match status" value="1"/>
</dbReference>
<keyword evidence="9" id="KW-0131">Cell cycle</keyword>
<dbReference type="GO" id="GO:0003677">
    <property type="term" value="F:DNA binding"/>
    <property type="evidence" value="ECO:0007669"/>
    <property type="project" value="UniProtKB-KW"/>
</dbReference>
<dbReference type="PANTHER" id="PTHR11630">
    <property type="entry name" value="DNA REPLICATION LICENSING FACTOR MCM FAMILY MEMBER"/>
    <property type="match status" value="1"/>
</dbReference>
<name>A0ABD3MLG8_9STRA</name>
<comment type="similarity">
    <text evidence="10">Belongs to the MCM family.</text>
</comment>
<dbReference type="Pfam" id="PF17855">
    <property type="entry name" value="MCM_lid"/>
    <property type="match status" value="1"/>
</dbReference>
<evidence type="ECO:0000256" key="6">
    <source>
        <dbReference type="ARBA" id="ARBA00022840"/>
    </source>
</evidence>
<comment type="subunit">
    <text evidence="11">Component of the MCM2-7 complex.</text>
</comment>
<dbReference type="InterPro" id="IPR018525">
    <property type="entry name" value="MCM_CS"/>
</dbReference>